<sequence length="95" mass="10547">MGCVKWAPNVFDVLLLNNQLLLIIVVEQRIYRKSSQYLNRNWCLICSPASIMTTMISYLIVVLMFIVGVKSRIFGGGMYGGGYGYGGKYGGLQLA</sequence>
<dbReference type="EMBL" id="CATQJL010000001">
    <property type="protein sequence ID" value="CAJ0588483.1"/>
    <property type="molecule type" value="Genomic_DNA"/>
</dbReference>
<evidence type="ECO:0000256" key="1">
    <source>
        <dbReference type="SAM" id="Phobius"/>
    </source>
</evidence>
<keyword evidence="1" id="KW-1133">Transmembrane helix</keyword>
<protein>
    <recommendedName>
        <fullName evidence="4">Transmembrane protein</fullName>
    </recommendedName>
</protein>
<keyword evidence="1" id="KW-0472">Membrane</keyword>
<keyword evidence="1" id="KW-0812">Transmembrane</keyword>
<evidence type="ECO:0008006" key="4">
    <source>
        <dbReference type="Google" id="ProtNLM"/>
    </source>
</evidence>
<evidence type="ECO:0000313" key="2">
    <source>
        <dbReference type="EMBL" id="CAJ0588483.1"/>
    </source>
</evidence>
<evidence type="ECO:0000313" key="3">
    <source>
        <dbReference type="Proteomes" id="UP001176961"/>
    </source>
</evidence>
<name>A0AA36DJ09_CYLNA</name>
<keyword evidence="3" id="KW-1185">Reference proteome</keyword>
<gene>
    <name evidence="2" type="ORF">CYNAS_LOCUS466</name>
</gene>
<reference evidence="2" key="1">
    <citation type="submission" date="2023-07" db="EMBL/GenBank/DDBJ databases">
        <authorList>
            <consortium name="CYATHOMIX"/>
        </authorList>
    </citation>
    <scope>NUCLEOTIDE SEQUENCE</scope>
    <source>
        <strain evidence="2">N/A</strain>
    </source>
</reference>
<accession>A0AA36DJ09</accession>
<dbReference type="Proteomes" id="UP001176961">
    <property type="component" value="Unassembled WGS sequence"/>
</dbReference>
<comment type="caution">
    <text evidence="2">The sequence shown here is derived from an EMBL/GenBank/DDBJ whole genome shotgun (WGS) entry which is preliminary data.</text>
</comment>
<proteinExistence type="predicted"/>
<organism evidence="2 3">
    <name type="scientific">Cylicocyclus nassatus</name>
    <name type="common">Nematode worm</name>
    <dbReference type="NCBI Taxonomy" id="53992"/>
    <lineage>
        <taxon>Eukaryota</taxon>
        <taxon>Metazoa</taxon>
        <taxon>Ecdysozoa</taxon>
        <taxon>Nematoda</taxon>
        <taxon>Chromadorea</taxon>
        <taxon>Rhabditida</taxon>
        <taxon>Rhabditina</taxon>
        <taxon>Rhabditomorpha</taxon>
        <taxon>Strongyloidea</taxon>
        <taxon>Strongylidae</taxon>
        <taxon>Cylicocyclus</taxon>
    </lineage>
</organism>
<feature type="transmembrane region" description="Helical" evidence="1">
    <location>
        <begin position="6"/>
        <end position="26"/>
    </location>
</feature>
<feature type="transmembrane region" description="Helical" evidence="1">
    <location>
        <begin position="42"/>
        <end position="69"/>
    </location>
</feature>
<dbReference type="AlphaFoldDB" id="A0AA36DJ09"/>